<dbReference type="EMBL" id="CAJVCH010324053">
    <property type="protein sequence ID" value="CAG7786724.1"/>
    <property type="molecule type" value="Genomic_DNA"/>
</dbReference>
<comment type="caution">
    <text evidence="2">The sequence shown here is derived from an EMBL/GenBank/DDBJ whole genome shotgun (WGS) entry which is preliminary data.</text>
</comment>
<accession>A0A8J2L3A3</accession>
<name>A0A8J2L3A3_9HEXA</name>
<gene>
    <name evidence="2" type="ORF">AFUS01_LOCUS25279</name>
</gene>
<evidence type="ECO:0000259" key="1">
    <source>
        <dbReference type="PROSITE" id="PS50206"/>
    </source>
</evidence>
<reference evidence="2" key="1">
    <citation type="submission" date="2021-06" db="EMBL/GenBank/DDBJ databases">
        <authorList>
            <person name="Hodson N. C."/>
            <person name="Mongue J. A."/>
            <person name="Jaron S. K."/>
        </authorList>
    </citation>
    <scope>NUCLEOTIDE SEQUENCE</scope>
</reference>
<protein>
    <recommendedName>
        <fullName evidence="1">Rhodanese domain-containing protein</fullName>
    </recommendedName>
</protein>
<dbReference type="Proteomes" id="UP000708208">
    <property type="component" value="Unassembled WGS sequence"/>
</dbReference>
<sequence>MSGPVETELPPSAFRRREKLRLTLTMNNRAPVNEPSDLKTQVRTIDCHELARRIKSSNNKLRLPFILLDCRGYLCYTDSHIRGAVHIACTDRFNRKRVQNAGSVLDLVSTNNRRNKTHNNAIYHNAVNGKYRDVIVYDEGNTDLNLEAAWANPISFVLVHLLQENRQPIYLNETEVEPVVATLLKLWQSL</sequence>
<evidence type="ECO:0000313" key="3">
    <source>
        <dbReference type="Proteomes" id="UP000708208"/>
    </source>
</evidence>
<organism evidence="2 3">
    <name type="scientific">Allacma fusca</name>
    <dbReference type="NCBI Taxonomy" id="39272"/>
    <lineage>
        <taxon>Eukaryota</taxon>
        <taxon>Metazoa</taxon>
        <taxon>Ecdysozoa</taxon>
        <taxon>Arthropoda</taxon>
        <taxon>Hexapoda</taxon>
        <taxon>Collembola</taxon>
        <taxon>Symphypleona</taxon>
        <taxon>Sminthuridae</taxon>
        <taxon>Allacma</taxon>
    </lineage>
</organism>
<evidence type="ECO:0000313" key="2">
    <source>
        <dbReference type="EMBL" id="CAG7786724.1"/>
    </source>
</evidence>
<proteinExistence type="predicted"/>
<dbReference type="AlphaFoldDB" id="A0A8J2L3A3"/>
<dbReference type="InterPro" id="IPR001763">
    <property type="entry name" value="Rhodanese-like_dom"/>
</dbReference>
<feature type="domain" description="Rhodanese" evidence="1">
    <location>
        <begin position="65"/>
        <end position="140"/>
    </location>
</feature>
<dbReference type="PROSITE" id="PS50206">
    <property type="entry name" value="RHODANESE_3"/>
    <property type="match status" value="1"/>
</dbReference>
<keyword evidence="3" id="KW-1185">Reference proteome</keyword>
<dbReference type="Pfam" id="PF00581">
    <property type="entry name" value="Rhodanese"/>
    <property type="match status" value="1"/>
</dbReference>
<dbReference type="OrthoDB" id="426001at2759"/>